<evidence type="ECO:0000313" key="4">
    <source>
        <dbReference type="EMBL" id="CAF4221099.1"/>
    </source>
</evidence>
<evidence type="ECO:0000313" key="9">
    <source>
        <dbReference type="Proteomes" id="UP000663862"/>
    </source>
</evidence>
<dbReference type="EMBL" id="CAJNYD010001355">
    <property type="protein sequence ID" value="CAF3331802.1"/>
    <property type="molecule type" value="Genomic_DNA"/>
</dbReference>
<keyword evidence="10" id="KW-1185">Reference proteome</keyword>
<dbReference type="Proteomes" id="UP000663869">
    <property type="component" value="Unassembled WGS sequence"/>
</dbReference>
<dbReference type="EMBL" id="CAJNYU010003023">
    <property type="protein sequence ID" value="CAF3620599.1"/>
    <property type="molecule type" value="Genomic_DNA"/>
</dbReference>
<proteinExistence type="predicted"/>
<evidence type="ECO:0000313" key="8">
    <source>
        <dbReference type="EMBL" id="CAF4730607.1"/>
    </source>
</evidence>
<gene>
    <name evidence="3" type="ORF">FME351_LOCUS22913</name>
    <name evidence="4" type="ORF">HFQ381_LOCUS8635</name>
    <name evidence="2" type="ORF">LUA448_LOCUS11165</name>
    <name evidence="8" type="ORF">QYT958_LOCUS19548</name>
    <name evidence="1" type="ORF">TIS948_LOCUS8114</name>
    <name evidence="7" type="ORF">TOA249_LOCUS14937</name>
    <name evidence="5" type="ORF">TSG867_LOCUS2482</name>
    <name evidence="6" type="ORF">UJA718_LOCUS11236</name>
</gene>
<evidence type="ECO:0000313" key="10">
    <source>
        <dbReference type="Proteomes" id="UP000663873"/>
    </source>
</evidence>
<evidence type="ECO:0000313" key="5">
    <source>
        <dbReference type="EMBL" id="CAF4241205.1"/>
    </source>
</evidence>
<dbReference type="AlphaFoldDB" id="A0A820E5P5"/>
<dbReference type="EMBL" id="CAJOBR010003253">
    <property type="protein sequence ID" value="CAF4730607.1"/>
    <property type="molecule type" value="Genomic_DNA"/>
</dbReference>
<name>A0A820E5P5_9BILA</name>
<evidence type="ECO:0000313" key="2">
    <source>
        <dbReference type="EMBL" id="CAF3331802.1"/>
    </source>
</evidence>
<evidence type="ECO:0000313" key="3">
    <source>
        <dbReference type="EMBL" id="CAF3620599.1"/>
    </source>
</evidence>
<comment type="caution">
    <text evidence="5">The sequence shown here is derived from an EMBL/GenBank/DDBJ whole genome shotgun (WGS) entry which is preliminary data.</text>
</comment>
<dbReference type="Proteomes" id="UP000663838">
    <property type="component" value="Unassembled WGS sequence"/>
</dbReference>
<evidence type="ECO:0000313" key="7">
    <source>
        <dbReference type="EMBL" id="CAF4665288.1"/>
    </source>
</evidence>
<dbReference type="OrthoDB" id="10011997at2759"/>
<protein>
    <submittedName>
        <fullName evidence="5">Uncharacterized protein</fullName>
    </submittedName>
</protein>
<dbReference type="Proteomes" id="UP000663848">
    <property type="component" value="Unassembled WGS sequence"/>
</dbReference>
<dbReference type="EMBL" id="CAJOBO010000437">
    <property type="protein sequence ID" value="CAF4221099.1"/>
    <property type="molecule type" value="Genomic_DNA"/>
</dbReference>
<dbReference type="Proteomes" id="UP000663851">
    <property type="component" value="Unassembled WGS sequence"/>
</dbReference>
<dbReference type="Proteomes" id="UP000663825">
    <property type="component" value="Unassembled WGS sequence"/>
</dbReference>
<dbReference type="EMBL" id="CAJOBS010000950">
    <property type="protein sequence ID" value="CAF4665288.1"/>
    <property type="molecule type" value="Genomic_DNA"/>
</dbReference>
<dbReference type="Proteomes" id="UP000663873">
    <property type="component" value="Unassembled WGS sequence"/>
</dbReference>
<dbReference type="Proteomes" id="UP000663833">
    <property type="component" value="Unassembled WGS sequence"/>
</dbReference>
<sequence>MNMSVGNNEEHLSTVINNVYVEESLQKNARHQTFPWGIDPAIYLDEINQQSHIKKLLALQESLAKMAQTSSSKINQNQKDITNVTDTLETLKTMRAILLQLNPSDTRRATQFGKDITMIVTDLLSRVVFQIGQTNVHTPTFQSIIAYIRNLMETRSKHMRHPIPGSLLIAWYDLSDLMSFMQNEPEIRITNKKATQLVDLAFDTAAWTHKHLTTELIDHDKIGFKDRNSLDRTSE</sequence>
<evidence type="ECO:0000313" key="6">
    <source>
        <dbReference type="EMBL" id="CAF4278569.1"/>
    </source>
</evidence>
<evidence type="ECO:0000313" key="1">
    <source>
        <dbReference type="EMBL" id="CAF3123331.1"/>
    </source>
</evidence>
<dbReference type="Proteomes" id="UP000663862">
    <property type="component" value="Unassembled WGS sequence"/>
</dbReference>
<organism evidence="5 9">
    <name type="scientific">Rotaria socialis</name>
    <dbReference type="NCBI Taxonomy" id="392032"/>
    <lineage>
        <taxon>Eukaryota</taxon>
        <taxon>Metazoa</taxon>
        <taxon>Spiralia</taxon>
        <taxon>Gnathifera</taxon>
        <taxon>Rotifera</taxon>
        <taxon>Eurotatoria</taxon>
        <taxon>Bdelloidea</taxon>
        <taxon>Philodinida</taxon>
        <taxon>Philodinidae</taxon>
        <taxon>Rotaria</taxon>
    </lineage>
</organism>
<accession>A0A820E5P5</accession>
<dbReference type="EMBL" id="CAJOBP010001366">
    <property type="protein sequence ID" value="CAF4278569.1"/>
    <property type="molecule type" value="Genomic_DNA"/>
</dbReference>
<reference evidence="5" key="1">
    <citation type="submission" date="2021-02" db="EMBL/GenBank/DDBJ databases">
        <authorList>
            <person name="Nowell W R."/>
        </authorList>
    </citation>
    <scope>NUCLEOTIDE SEQUENCE</scope>
</reference>
<dbReference type="EMBL" id="CAJNXB010001015">
    <property type="protein sequence ID" value="CAF3123331.1"/>
    <property type="molecule type" value="Genomic_DNA"/>
</dbReference>
<dbReference type="EMBL" id="CAJOBQ010000067">
    <property type="protein sequence ID" value="CAF4241205.1"/>
    <property type="molecule type" value="Genomic_DNA"/>
</dbReference>